<evidence type="ECO:0000313" key="1">
    <source>
        <dbReference type="EMBL" id="NJP41846.1"/>
    </source>
</evidence>
<dbReference type="Proteomes" id="UP000734511">
    <property type="component" value="Unassembled WGS sequence"/>
</dbReference>
<reference evidence="1 2" key="1">
    <citation type="submission" date="2020-03" db="EMBL/GenBank/DDBJ databases">
        <title>WGS of actinomycetes isolated from Thailand.</title>
        <authorList>
            <person name="Thawai C."/>
        </authorList>
    </citation>
    <scope>NUCLEOTIDE SEQUENCE [LARGE SCALE GENOMIC DNA]</scope>
    <source>
        <strain evidence="1 2">PRB2-1</strain>
    </source>
</reference>
<dbReference type="Pfam" id="PF12502">
    <property type="entry name" value="DUF3710"/>
    <property type="match status" value="1"/>
</dbReference>
<protein>
    <submittedName>
        <fullName evidence="1">DUF3710 domain-containing protein</fullName>
    </submittedName>
</protein>
<name>A0ABX0ZG56_9ACTN</name>
<organism evidence="1 2">
    <name type="scientific">Actinacidiphila epipremni</name>
    <dbReference type="NCBI Taxonomy" id="2053013"/>
    <lineage>
        <taxon>Bacteria</taxon>
        <taxon>Bacillati</taxon>
        <taxon>Actinomycetota</taxon>
        <taxon>Actinomycetes</taxon>
        <taxon>Kitasatosporales</taxon>
        <taxon>Streptomycetaceae</taxon>
        <taxon>Actinacidiphila</taxon>
    </lineage>
</organism>
<dbReference type="InterPro" id="IPR022183">
    <property type="entry name" value="DUF3710"/>
</dbReference>
<keyword evidence="2" id="KW-1185">Reference proteome</keyword>
<dbReference type="RefSeq" id="WP_167980731.1">
    <property type="nucleotide sequence ID" value="NZ_JAATEJ010000001.1"/>
</dbReference>
<sequence length="324" mass="34077">MRSAAWEIVREYERSGAVSPGTEKASGFGEWSRLTPAWVLFAALKLEVLARQDAGDPVEKIVDDLRGPLSRDAATQLVRAAMGDMEEVRKTAPRSAVTLQNVAATLSAAWARDGVPDADVDFRLAAAEDVASDSVRLMTAADGAGRGRDTGPWDIREVRDTATAGLADLGGLLVPVGAGVRLDPVYAWAEGPAVAITLFGAGTALQLQAYRARPGRSWDSVRAQLSRSVTASGGTAAEWAGPAGLELRARQPVQSGGAPHMMDVRFAGCDGPGWLLRATITGGGAAPESVEGWAYEVVRGTVVNSGYAPDPSADFVTLRWPPER</sequence>
<gene>
    <name evidence="1" type="ORF">HCN08_00180</name>
</gene>
<comment type="caution">
    <text evidence="1">The sequence shown here is derived from an EMBL/GenBank/DDBJ whole genome shotgun (WGS) entry which is preliminary data.</text>
</comment>
<accession>A0ABX0ZG56</accession>
<dbReference type="EMBL" id="JAATEJ010000001">
    <property type="protein sequence ID" value="NJP41846.1"/>
    <property type="molecule type" value="Genomic_DNA"/>
</dbReference>
<evidence type="ECO:0000313" key="2">
    <source>
        <dbReference type="Proteomes" id="UP000734511"/>
    </source>
</evidence>
<proteinExistence type="predicted"/>